<sequence length="55" mass="5696">MDSFTSLESLLSATETPVVFQSAVMSPSYEPSSEGVPIDEEHSGAGTSVAFCVIA</sequence>
<dbReference type="Pfam" id="PF08015">
    <property type="entry name" value="Pheromone"/>
    <property type="match status" value="1"/>
</dbReference>
<accession>A0AAD7G710</accession>
<dbReference type="AlphaFoldDB" id="A0AAD7G710"/>
<dbReference type="GO" id="GO:0000772">
    <property type="term" value="F:mating pheromone activity"/>
    <property type="evidence" value="ECO:0007669"/>
    <property type="project" value="InterPro"/>
</dbReference>
<name>A0AAD7G710_MYCRO</name>
<protein>
    <recommendedName>
        <fullName evidence="3">Pheromone</fullName>
    </recommendedName>
</protein>
<dbReference type="EMBL" id="JARKIE010000245">
    <property type="protein sequence ID" value="KAJ7661862.1"/>
    <property type="molecule type" value="Genomic_DNA"/>
</dbReference>
<evidence type="ECO:0000313" key="2">
    <source>
        <dbReference type="Proteomes" id="UP001221757"/>
    </source>
</evidence>
<dbReference type="InterPro" id="IPR012597">
    <property type="entry name" value="Pheromone"/>
</dbReference>
<evidence type="ECO:0008006" key="3">
    <source>
        <dbReference type="Google" id="ProtNLM"/>
    </source>
</evidence>
<proteinExistence type="predicted"/>
<evidence type="ECO:0000313" key="1">
    <source>
        <dbReference type="EMBL" id="KAJ7661862.1"/>
    </source>
</evidence>
<comment type="caution">
    <text evidence="1">The sequence shown here is derived from an EMBL/GenBank/DDBJ whole genome shotgun (WGS) entry which is preliminary data.</text>
</comment>
<keyword evidence="2" id="KW-1185">Reference proteome</keyword>
<reference evidence="1" key="1">
    <citation type="submission" date="2023-03" db="EMBL/GenBank/DDBJ databases">
        <title>Massive genome expansion in bonnet fungi (Mycena s.s.) driven by repeated elements and novel gene families across ecological guilds.</title>
        <authorList>
            <consortium name="Lawrence Berkeley National Laboratory"/>
            <person name="Harder C.B."/>
            <person name="Miyauchi S."/>
            <person name="Viragh M."/>
            <person name="Kuo A."/>
            <person name="Thoen E."/>
            <person name="Andreopoulos B."/>
            <person name="Lu D."/>
            <person name="Skrede I."/>
            <person name="Drula E."/>
            <person name="Henrissat B."/>
            <person name="Morin E."/>
            <person name="Kohler A."/>
            <person name="Barry K."/>
            <person name="LaButti K."/>
            <person name="Morin E."/>
            <person name="Salamov A."/>
            <person name="Lipzen A."/>
            <person name="Mereny Z."/>
            <person name="Hegedus B."/>
            <person name="Baldrian P."/>
            <person name="Stursova M."/>
            <person name="Weitz H."/>
            <person name="Taylor A."/>
            <person name="Grigoriev I.V."/>
            <person name="Nagy L.G."/>
            <person name="Martin F."/>
            <person name="Kauserud H."/>
        </authorList>
    </citation>
    <scope>NUCLEOTIDE SEQUENCE</scope>
    <source>
        <strain evidence="1">CBHHK067</strain>
    </source>
</reference>
<dbReference type="GO" id="GO:0016020">
    <property type="term" value="C:membrane"/>
    <property type="evidence" value="ECO:0007669"/>
    <property type="project" value="InterPro"/>
</dbReference>
<gene>
    <name evidence="1" type="ORF">B0H17DRAFT_1093813</name>
</gene>
<organism evidence="1 2">
    <name type="scientific">Mycena rosella</name>
    <name type="common">Pink bonnet</name>
    <name type="synonym">Agaricus rosellus</name>
    <dbReference type="NCBI Taxonomy" id="1033263"/>
    <lineage>
        <taxon>Eukaryota</taxon>
        <taxon>Fungi</taxon>
        <taxon>Dikarya</taxon>
        <taxon>Basidiomycota</taxon>
        <taxon>Agaricomycotina</taxon>
        <taxon>Agaricomycetes</taxon>
        <taxon>Agaricomycetidae</taxon>
        <taxon>Agaricales</taxon>
        <taxon>Marasmiineae</taxon>
        <taxon>Mycenaceae</taxon>
        <taxon>Mycena</taxon>
    </lineage>
</organism>
<dbReference type="Proteomes" id="UP001221757">
    <property type="component" value="Unassembled WGS sequence"/>
</dbReference>